<evidence type="ECO:0000313" key="2">
    <source>
        <dbReference type="EMBL" id="ETV91708.1"/>
    </source>
</evidence>
<gene>
    <name evidence="3" type="ORF">DYB32_007244</name>
    <name evidence="2" type="ORF">H310_13777</name>
</gene>
<dbReference type="EMBL" id="QUSY01000901">
    <property type="protein sequence ID" value="RHY26833.1"/>
    <property type="molecule type" value="Genomic_DNA"/>
</dbReference>
<reference evidence="2" key="1">
    <citation type="submission" date="2013-12" db="EMBL/GenBank/DDBJ databases">
        <title>The Genome Sequence of Aphanomyces invadans NJM9701.</title>
        <authorList>
            <consortium name="The Broad Institute Genomics Platform"/>
            <person name="Russ C."/>
            <person name="Tyler B."/>
            <person name="van West P."/>
            <person name="Dieguez-Uribeondo J."/>
            <person name="Young S.K."/>
            <person name="Zeng Q."/>
            <person name="Gargeya S."/>
            <person name="Fitzgerald M."/>
            <person name="Abouelleil A."/>
            <person name="Alvarado L."/>
            <person name="Chapman S.B."/>
            <person name="Gainer-Dewar J."/>
            <person name="Goldberg J."/>
            <person name="Griggs A."/>
            <person name="Gujja S."/>
            <person name="Hansen M."/>
            <person name="Howarth C."/>
            <person name="Imamovic A."/>
            <person name="Ireland A."/>
            <person name="Larimer J."/>
            <person name="McCowan C."/>
            <person name="Murphy C."/>
            <person name="Pearson M."/>
            <person name="Poon T.W."/>
            <person name="Priest M."/>
            <person name="Roberts A."/>
            <person name="Saif S."/>
            <person name="Shea T."/>
            <person name="Sykes S."/>
            <person name="Wortman J."/>
            <person name="Nusbaum C."/>
            <person name="Birren B."/>
        </authorList>
    </citation>
    <scope>NUCLEOTIDE SEQUENCE [LARGE SCALE GENOMIC DNA]</scope>
    <source>
        <strain evidence="2">NJM9701</strain>
    </source>
</reference>
<evidence type="ECO:0000313" key="3">
    <source>
        <dbReference type="EMBL" id="RHY26833.1"/>
    </source>
</evidence>
<evidence type="ECO:0000256" key="1">
    <source>
        <dbReference type="SAM" id="MobiDB-lite"/>
    </source>
</evidence>
<dbReference type="EMBL" id="KI914007">
    <property type="protein sequence ID" value="ETV91708.1"/>
    <property type="molecule type" value="Genomic_DNA"/>
</dbReference>
<reference evidence="3 4" key="2">
    <citation type="submission" date="2018-08" db="EMBL/GenBank/DDBJ databases">
        <title>Aphanomyces genome sequencing and annotation.</title>
        <authorList>
            <person name="Minardi D."/>
            <person name="Oidtmann B."/>
            <person name="Van Der Giezen M."/>
            <person name="Studholme D.J."/>
        </authorList>
    </citation>
    <scope>NUCLEOTIDE SEQUENCE [LARGE SCALE GENOMIC DNA]</scope>
    <source>
        <strain evidence="3 4">NJM0002</strain>
    </source>
</reference>
<dbReference type="RefSeq" id="XP_008879634.1">
    <property type="nucleotide sequence ID" value="XM_008881412.1"/>
</dbReference>
<evidence type="ECO:0000313" key="4">
    <source>
        <dbReference type="Proteomes" id="UP000285060"/>
    </source>
</evidence>
<accession>A0A024TCC9</accession>
<feature type="compositionally biased region" description="Basic residues" evidence="1">
    <location>
        <begin position="121"/>
        <end position="133"/>
    </location>
</feature>
<organism evidence="2">
    <name type="scientific">Aphanomyces invadans</name>
    <dbReference type="NCBI Taxonomy" id="157072"/>
    <lineage>
        <taxon>Eukaryota</taxon>
        <taxon>Sar</taxon>
        <taxon>Stramenopiles</taxon>
        <taxon>Oomycota</taxon>
        <taxon>Saprolegniomycetes</taxon>
        <taxon>Saprolegniales</taxon>
        <taxon>Verrucalvaceae</taxon>
        <taxon>Aphanomyces</taxon>
    </lineage>
</organism>
<proteinExistence type="predicted"/>
<feature type="region of interest" description="Disordered" evidence="1">
    <location>
        <begin position="113"/>
        <end position="133"/>
    </location>
</feature>
<dbReference type="OrthoDB" id="10408990at2759"/>
<name>A0A024TCC9_9STRA</name>
<dbReference type="Proteomes" id="UP000285060">
    <property type="component" value="Unassembled WGS sequence"/>
</dbReference>
<dbReference type="AlphaFoldDB" id="A0A024TCC9"/>
<protein>
    <submittedName>
        <fullName evidence="2">Uncharacterized protein</fullName>
    </submittedName>
</protein>
<dbReference type="VEuPathDB" id="FungiDB:H310_13777"/>
<dbReference type="GeneID" id="20090827"/>
<sequence>MSAAMTMLGGLWRRQGVRVMSTWNKKMFTVKDQQHILQVVQSVSESHGAGVNVTEVLSKFVVPSTSPFPTELHGIQFPLEELRTAYVRGHLEDEFVHHMDEFGIVWVEDDGEEFVEEPKSTPKKSKKNKKRTK</sequence>
<keyword evidence="4" id="KW-1185">Reference proteome</keyword>